<gene>
    <name evidence="7" type="primary">ga07865</name>
    <name evidence="7" type="ORF">PR202_ga07865</name>
</gene>
<evidence type="ECO:0000256" key="3">
    <source>
        <dbReference type="ARBA" id="ARBA00023098"/>
    </source>
</evidence>
<keyword evidence="8" id="KW-1185">Reference proteome</keyword>
<evidence type="ECO:0000256" key="1">
    <source>
        <dbReference type="ARBA" id="ARBA00005928"/>
    </source>
</evidence>
<organism evidence="7 8">
    <name type="scientific">Eleusine coracana subsp. coracana</name>
    <dbReference type="NCBI Taxonomy" id="191504"/>
    <lineage>
        <taxon>Eukaryota</taxon>
        <taxon>Viridiplantae</taxon>
        <taxon>Streptophyta</taxon>
        <taxon>Embryophyta</taxon>
        <taxon>Tracheophyta</taxon>
        <taxon>Spermatophyta</taxon>
        <taxon>Magnoliopsida</taxon>
        <taxon>Liliopsida</taxon>
        <taxon>Poales</taxon>
        <taxon>Poaceae</taxon>
        <taxon>PACMAD clade</taxon>
        <taxon>Chloridoideae</taxon>
        <taxon>Cynodonteae</taxon>
        <taxon>Eleusininae</taxon>
        <taxon>Eleusine</taxon>
    </lineage>
</organism>
<dbReference type="InterPro" id="IPR026055">
    <property type="entry name" value="FAR"/>
</dbReference>
<dbReference type="SUPFAM" id="SSF51735">
    <property type="entry name" value="NAD(P)-binding Rossmann-fold domains"/>
    <property type="match status" value="1"/>
</dbReference>
<protein>
    <recommendedName>
        <fullName evidence="4">Fatty acyl-CoA reductase</fullName>
        <ecNumber evidence="4">1.2.1.84</ecNumber>
    </recommendedName>
</protein>
<dbReference type="Pfam" id="PF03015">
    <property type="entry name" value="Sterile"/>
    <property type="match status" value="1"/>
</dbReference>
<feature type="domain" description="Thioester reductase (TE)" evidence="6">
    <location>
        <begin position="17"/>
        <end position="317"/>
    </location>
</feature>
<evidence type="ECO:0000259" key="5">
    <source>
        <dbReference type="Pfam" id="PF03015"/>
    </source>
</evidence>
<comment type="function">
    <text evidence="4">Catalyzes the reduction of fatty acyl-CoA to fatty alcohols.</text>
</comment>
<dbReference type="CDD" id="cd09071">
    <property type="entry name" value="FAR_C"/>
    <property type="match status" value="1"/>
</dbReference>
<dbReference type="InterPro" id="IPR013120">
    <property type="entry name" value="FAR_NAD-bd"/>
</dbReference>
<evidence type="ECO:0000259" key="6">
    <source>
        <dbReference type="Pfam" id="PF07993"/>
    </source>
</evidence>
<dbReference type="GO" id="GO:0080019">
    <property type="term" value="F:alcohol-forming very long-chain fatty acyl-CoA reductase activity"/>
    <property type="evidence" value="ECO:0007669"/>
    <property type="project" value="InterPro"/>
</dbReference>
<dbReference type="PANTHER" id="PTHR11011:SF57">
    <property type="entry name" value="FATTY ACYL-COA REDUCTASE"/>
    <property type="match status" value="1"/>
</dbReference>
<dbReference type="InterPro" id="IPR036291">
    <property type="entry name" value="NAD(P)-bd_dom_sf"/>
</dbReference>
<evidence type="ECO:0000313" key="8">
    <source>
        <dbReference type="Proteomes" id="UP001054889"/>
    </source>
</evidence>
<dbReference type="GO" id="GO:0035336">
    <property type="term" value="P:long-chain fatty-acyl-CoA metabolic process"/>
    <property type="evidence" value="ECO:0007669"/>
    <property type="project" value="TreeGrafter"/>
</dbReference>
<proteinExistence type="inferred from homology"/>
<dbReference type="CDD" id="cd05236">
    <property type="entry name" value="FAR-N_SDR_e"/>
    <property type="match status" value="1"/>
</dbReference>
<dbReference type="Proteomes" id="UP001054889">
    <property type="component" value="Unassembled WGS sequence"/>
</dbReference>
<comment type="catalytic activity">
    <reaction evidence="4">
        <text>a long-chain fatty acyl-CoA + 2 NADPH + 2 H(+) = a long-chain primary fatty alcohol + 2 NADP(+) + CoA</text>
        <dbReference type="Rhea" id="RHEA:52716"/>
        <dbReference type="ChEBI" id="CHEBI:15378"/>
        <dbReference type="ChEBI" id="CHEBI:57287"/>
        <dbReference type="ChEBI" id="CHEBI:57783"/>
        <dbReference type="ChEBI" id="CHEBI:58349"/>
        <dbReference type="ChEBI" id="CHEBI:77396"/>
        <dbReference type="ChEBI" id="CHEBI:83139"/>
        <dbReference type="EC" id="1.2.1.84"/>
    </reaction>
</comment>
<accession>A0AAV5C0C3</accession>
<sequence length="495" mass="56005">MSSATIAGCFRDKTILITGGTGFLGKMVVEKILRVQPDVKQLYLMVRAPNNASAKKRVLTEVIGKDLFNVLGEEHGANFDNFIDTKITPIAGDIIYEDFGCDKSEIAKLAEEIDIIINGAAITNFYERYDVALATNTLGVKYLLQFAKNCANLKMLLHISTAYVAGPRKGLLLEEPLKMGATLKQGLTLDISTETKLIEKLKSDLHSAKRSPHSEKIAMKELGLKRARHFGWPNTYVFTKAMGEMLLDNLGADLPVVIARPSIVLSTIEDPMPGWIEGVRTTDAFIVGYADQTIPCFALDDKSIIDTIPGDMVINAMLVAMATQYNKKSQVIYHISAATENPLEGNTIVEWTYRYFSIYPHTTHKGTNQKKRVLMFNKYKHFLAYTFLVYRLPIEVLHMVNLFPFKLFSCHYNKLKRKYDRFLRLAKFYAPYSFNKGYFDVTNLKKLRTAARKDYCDAYMFNFDPKCINWGSFLFNIHIPAVIKHALEKKTGTST</sequence>
<dbReference type="Gene3D" id="3.40.50.720">
    <property type="entry name" value="NAD(P)-binding Rossmann-like Domain"/>
    <property type="match status" value="1"/>
</dbReference>
<dbReference type="Pfam" id="PF07993">
    <property type="entry name" value="NAD_binding_4"/>
    <property type="match status" value="1"/>
</dbReference>
<dbReference type="InterPro" id="IPR033640">
    <property type="entry name" value="FAR_C"/>
</dbReference>
<reference evidence="7" key="1">
    <citation type="journal article" date="2018" name="DNA Res.">
        <title>Multiple hybrid de novo genome assembly of finger millet, an orphan allotetraploid crop.</title>
        <authorList>
            <person name="Hatakeyama M."/>
            <person name="Aluri S."/>
            <person name="Balachadran M.T."/>
            <person name="Sivarajan S.R."/>
            <person name="Patrignani A."/>
            <person name="Gruter S."/>
            <person name="Poveda L."/>
            <person name="Shimizu-Inatsugi R."/>
            <person name="Baeten J."/>
            <person name="Francoijs K.J."/>
            <person name="Nataraja K.N."/>
            <person name="Reddy Y.A.N."/>
            <person name="Phadnis S."/>
            <person name="Ravikumar R.L."/>
            <person name="Schlapbach R."/>
            <person name="Sreeman S.M."/>
            <person name="Shimizu K.K."/>
        </authorList>
    </citation>
    <scope>NUCLEOTIDE SEQUENCE</scope>
</reference>
<dbReference type="PANTHER" id="PTHR11011">
    <property type="entry name" value="MALE STERILITY PROTEIN 2-RELATED"/>
    <property type="match status" value="1"/>
</dbReference>
<dbReference type="AlphaFoldDB" id="A0AAV5C0C3"/>
<dbReference type="GO" id="GO:0010345">
    <property type="term" value="P:suberin biosynthetic process"/>
    <property type="evidence" value="ECO:0007669"/>
    <property type="project" value="TreeGrafter"/>
</dbReference>
<comment type="similarity">
    <text evidence="1 4">Belongs to the fatty acyl-CoA reductase family.</text>
</comment>
<dbReference type="GO" id="GO:0102965">
    <property type="term" value="F:alcohol-forming long-chain fatty acyl-CoA reductase activity"/>
    <property type="evidence" value="ECO:0007669"/>
    <property type="project" value="UniProtKB-EC"/>
</dbReference>
<evidence type="ECO:0000313" key="7">
    <source>
        <dbReference type="EMBL" id="GJM91489.1"/>
    </source>
</evidence>
<feature type="domain" description="Fatty acyl-CoA reductase C-terminal" evidence="5">
    <location>
        <begin position="408"/>
        <end position="487"/>
    </location>
</feature>
<keyword evidence="3 4" id="KW-0443">Lipid metabolism</keyword>
<keyword evidence="2 4" id="KW-0444">Lipid biosynthesis</keyword>
<keyword evidence="4" id="KW-0560">Oxidoreductase</keyword>
<comment type="caution">
    <text evidence="7">The sequence shown here is derived from an EMBL/GenBank/DDBJ whole genome shotgun (WGS) entry which is preliminary data.</text>
</comment>
<dbReference type="EMBL" id="BQKI01000003">
    <property type="protein sequence ID" value="GJM91489.1"/>
    <property type="molecule type" value="Genomic_DNA"/>
</dbReference>
<evidence type="ECO:0000256" key="2">
    <source>
        <dbReference type="ARBA" id="ARBA00022516"/>
    </source>
</evidence>
<reference evidence="7" key="2">
    <citation type="submission" date="2021-12" db="EMBL/GenBank/DDBJ databases">
        <title>Resequencing data analysis of finger millet.</title>
        <authorList>
            <person name="Hatakeyama M."/>
            <person name="Aluri S."/>
            <person name="Balachadran M.T."/>
            <person name="Sivarajan S.R."/>
            <person name="Poveda L."/>
            <person name="Shimizu-Inatsugi R."/>
            <person name="Schlapbach R."/>
            <person name="Sreeman S.M."/>
            <person name="Shimizu K.K."/>
        </authorList>
    </citation>
    <scope>NUCLEOTIDE SEQUENCE</scope>
</reference>
<dbReference type="EC" id="1.2.1.84" evidence="4"/>
<keyword evidence="4" id="KW-0521">NADP</keyword>
<evidence type="ECO:0000256" key="4">
    <source>
        <dbReference type="RuleBase" id="RU363097"/>
    </source>
</evidence>
<name>A0AAV5C0C3_ELECO</name>